<dbReference type="InterPro" id="IPR015421">
    <property type="entry name" value="PyrdxlP-dep_Trfase_major"/>
</dbReference>
<dbReference type="RefSeq" id="WP_158067806.1">
    <property type="nucleotide sequence ID" value="NZ_CP042829.1"/>
</dbReference>
<dbReference type="Gene3D" id="1.10.260.50">
    <property type="match status" value="1"/>
</dbReference>
<dbReference type="Proteomes" id="UP000326331">
    <property type="component" value="Chromosome"/>
</dbReference>
<dbReference type="InterPro" id="IPR016454">
    <property type="entry name" value="Cysteine_dSase"/>
</dbReference>
<evidence type="ECO:0000256" key="8">
    <source>
        <dbReference type="ARBA" id="ARBA00023014"/>
    </source>
</evidence>
<evidence type="ECO:0000256" key="9">
    <source>
        <dbReference type="ARBA" id="ARBA00050776"/>
    </source>
</evidence>
<dbReference type="InterPro" id="IPR020578">
    <property type="entry name" value="Aminotrans_V_PyrdxlP_BS"/>
</dbReference>
<keyword evidence="7" id="KW-0408">Iron</keyword>
<keyword evidence="4" id="KW-0808">Transferase</keyword>
<evidence type="ECO:0000256" key="2">
    <source>
        <dbReference type="ARBA" id="ARBA00006490"/>
    </source>
</evidence>
<sequence length="389" mass="41839">MPRIYLDHAATTPPDPRVVEAMLPFFTTHWGNPSSIYLEGQEARRAVDAARKTIADLLGASPKEIVFTSGGTESDNAAIRGAAFAQRARGRGNHIVTTAIEHHAVLHTVEQLEREGFRATYLPVDRDGVVSLDALAEAVGPETIVVSIMTANNEVGTIQPVAEAARIARERNPRVVVHTDAVQAAGSLDITPAKLGVDLLSLAGHKIYGPKGIGLLYIKNRTPWQPFILGGSQEKERRAGTENVPGIVGLAVAMQLAWQERDAFNAHVSRLRNRLLFELPERIPDTVITGPADPERRLPNNFSCCFRNVEGESVLLALDMADIAASSGSACTTGALEPSHVLTAMGIDRDLAHASLRLTLGRHTTDAEIDRVLDVLPGIVQKLRALAGA</sequence>
<dbReference type="PROSITE" id="PS00595">
    <property type="entry name" value="AA_TRANSFER_CLASS_5"/>
    <property type="match status" value="1"/>
</dbReference>
<dbReference type="NCBIfam" id="NF002806">
    <property type="entry name" value="PRK02948.1"/>
    <property type="match status" value="1"/>
</dbReference>
<evidence type="ECO:0000256" key="10">
    <source>
        <dbReference type="RuleBase" id="RU004504"/>
    </source>
</evidence>
<evidence type="ECO:0000256" key="6">
    <source>
        <dbReference type="ARBA" id="ARBA00022898"/>
    </source>
</evidence>
<keyword evidence="13" id="KW-1185">Reference proteome</keyword>
<proteinExistence type="inferred from homology"/>
<evidence type="ECO:0000313" key="12">
    <source>
        <dbReference type="EMBL" id="QFG03857.1"/>
    </source>
</evidence>
<evidence type="ECO:0000256" key="5">
    <source>
        <dbReference type="ARBA" id="ARBA00022723"/>
    </source>
</evidence>
<evidence type="ECO:0000256" key="3">
    <source>
        <dbReference type="ARBA" id="ARBA00012239"/>
    </source>
</evidence>
<comment type="catalytic activity">
    <reaction evidence="9">
        <text>(sulfur carrier)-H + L-cysteine = (sulfur carrier)-SH + L-alanine</text>
        <dbReference type="Rhea" id="RHEA:43892"/>
        <dbReference type="Rhea" id="RHEA-COMP:14737"/>
        <dbReference type="Rhea" id="RHEA-COMP:14739"/>
        <dbReference type="ChEBI" id="CHEBI:29917"/>
        <dbReference type="ChEBI" id="CHEBI:35235"/>
        <dbReference type="ChEBI" id="CHEBI:57972"/>
        <dbReference type="ChEBI" id="CHEBI:64428"/>
        <dbReference type="EC" id="2.8.1.7"/>
    </reaction>
</comment>
<dbReference type="PANTHER" id="PTHR11601:SF34">
    <property type="entry name" value="CYSTEINE DESULFURASE"/>
    <property type="match status" value="1"/>
</dbReference>
<dbReference type="PIRSF" id="PIRSF005572">
    <property type="entry name" value="NifS"/>
    <property type="match status" value="1"/>
</dbReference>
<accession>A0ABX6C3K1</accession>
<dbReference type="Pfam" id="PF00266">
    <property type="entry name" value="Aminotran_5"/>
    <property type="match status" value="1"/>
</dbReference>
<keyword evidence="5" id="KW-0479">Metal-binding</keyword>
<feature type="domain" description="Aminotransferase class V" evidence="11">
    <location>
        <begin position="4"/>
        <end position="372"/>
    </location>
</feature>
<comment type="cofactor">
    <cofactor evidence="1 10">
        <name>pyridoxal 5'-phosphate</name>
        <dbReference type="ChEBI" id="CHEBI:597326"/>
    </cofactor>
</comment>
<keyword evidence="8" id="KW-0411">Iron-sulfur</keyword>
<dbReference type="InterPro" id="IPR015424">
    <property type="entry name" value="PyrdxlP-dep_Trfase"/>
</dbReference>
<evidence type="ECO:0000313" key="13">
    <source>
        <dbReference type="Proteomes" id="UP000326331"/>
    </source>
</evidence>
<dbReference type="Gene3D" id="3.90.1150.10">
    <property type="entry name" value="Aspartate Aminotransferase, domain 1"/>
    <property type="match status" value="1"/>
</dbReference>
<reference evidence="12 13" key="1">
    <citation type="submission" date="2019-10" db="EMBL/GenBank/DDBJ databases">
        <title>Thermopilla bonchosmolovskayae gen. nov., sp. nov., a moderately thermophilic Chloroflexi bacterium from a Chukotka hot spring (Arctic, Russia), representing a novel classis Thermopillaia, which include previously uncultivated lineage OLB14.</title>
        <authorList>
            <person name="Kochetkova T.V."/>
            <person name="Zayulina K.S."/>
            <person name="Zhigarkov V.S."/>
            <person name="Minaev N.V."/>
            <person name="Novikov A."/>
            <person name="Toshchakov S.V."/>
            <person name="Elcheninov A.G."/>
            <person name="Kublanov I.V."/>
        </authorList>
    </citation>
    <scope>NUCLEOTIDE SEQUENCE [LARGE SCALE GENOMIC DNA]</scope>
    <source>
        <strain evidence="12 13">3753O</strain>
    </source>
</reference>
<evidence type="ECO:0000256" key="4">
    <source>
        <dbReference type="ARBA" id="ARBA00022679"/>
    </source>
</evidence>
<dbReference type="EC" id="2.8.1.7" evidence="3"/>
<dbReference type="Gene3D" id="3.40.640.10">
    <property type="entry name" value="Type I PLP-dependent aspartate aminotransferase-like (Major domain)"/>
    <property type="match status" value="1"/>
</dbReference>
<evidence type="ECO:0000256" key="1">
    <source>
        <dbReference type="ARBA" id="ARBA00001933"/>
    </source>
</evidence>
<dbReference type="SUPFAM" id="SSF53383">
    <property type="entry name" value="PLP-dependent transferases"/>
    <property type="match status" value="1"/>
</dbReference>
<name>A0ABX6C3K1_9CHLR</name>
<protein>
    <recommendedName>
        <fullName evidence="3">cysteine desulfurase</fullName>
        <ecNumber evidence="3">2.8.1.7</ecNumber>
    </recommendedName>
</protein>
<organism evidence="12 13">
    <name type="scientific">Tepidiforma bonchosmolovskayae</name>
    <dbReference type="NCBI Taxonomy" id="2601677"/>
    <lineage>
        <taxon>Bacteria</taxon>
        <taxon>Bacillati</taxon>
        <taxon>Chloroflexota</taxon>
        <taxon>Tepidiformia</taxon>
        <taxon>Tepidiformales</taxon>
        <taxon>Tepidiformaceae</taxon>
        <taxon>Tepidiforma</taxon>
    </lineage>
</organism>
<dbReference type="InterPro" id="IPR015422">
    <property type="entry name" value="PyrdxlP-dep_Trfase_small"/>
</dbReference>
<dbReference type="EMBL" id="CP042829">
    <property type="protein sequence ID" value="QFG03857.1"/>
    <property type="molecule type" value="Genomic_DNA"/>
</dbReference>
<keyword evidence="6" id="KW-0663">Pyridoxal phosphate</keyword>
<evidence type="ECO:0000256" key="7">
    <source>
        <dbReference type="ARBA" id="ARBA00023004"/>
    </source>
</evidence>
<gene>
    <name evidence="12" type="ORF">Tbon_11325</name>
</gene>
<dbReference type="PANTHER" id="PTHR11601">
    <property type="entry name" value="CYSTEINE DESULFURYLASE FAMILY MEMBER"/>
    <property type="match status" value="1"/>
</dbReference>
<comment type="similarity">
    <text evidence="2">Belongs to the class-V pyridoxal-phosphate-dependent aminotransferase family. NifS/IscS subfamily.</text>
</comment>
<dbReference type="InterPro" id="IPR000192">
    <property type="entry name" value="Aminotrans_V_dom"/>
</dbReference>
<evidence type="ECO:0000259" key="11">
    <source>
        <dbReference type="Pfam" id="PF00266"/>
    </source>
</evidence>